<keyword evidence="1" id="KW-0646">Protease inhibitor</keyword>
<dbReference type="AlphaFoldDB" id="A0AAV6XZI1"/>
<dbReference type="SUPFAM" id="SSF54403">
    <property type="entry name" value="Cystatin/monellin"/>
    <property type="match status" value="1"/>
</dbReference>
<evidence type="ECO:0000256" key="2">
    <source>
        <dbReference type="ARBA" id="ARBA00022704"/>
    </source>
</evidence>
<dbReference type="GO" id="GO:0004869">
    <property type="term" value="F:cysteine-type endopeptidase inhibitor activity"/>
    <property type="evidence" value="ECO:0007669"/>
    <property type="project" value="UniProtKB-KW"/>
</dbReference>
<reference evidence="5" key="1">
    <citation type="submission" date="2019-10" db="EMBL/GenBank/DDBJ databases">
        <authorList>
            <person name="Zhang R."/>
            <person name="Pan Y."/>
            <person name="Wang J."/>
            <person name="Ma R."/>
            <person name="Yu S."/>
        </authorList>
    </citation>
    <scope>NUCLEOTIDE SEQUENCE</scope>
    <source>
        <strain evidence="5">LA-IB0</strain>
        <tissue evidence="5">Leaf</tissue>
    </source>
</reference>
<dbReference type="Proteomes" id="UP000826271">
    <property type="component" value="Unassembled WGS sequence"/>
</dbReference>
<dbReference type="PANTHER" id="PTHR47364">
    <property type="entry name" value="CYSTEINE PROTEINASE INHIBITOR 5"/>
    <property type="match status" value="1"/>
</dbReference>
<sequence>MVIKSQSFLSIFAFLVSSAPFGVSTAYGGRKTLAADVKARGPISAPTSAPDCDEGFVALNPKDLKVVELAKFVIDEYNREQNTSLCFTKVIEAAYTNIARGLSYGLVIAVTDQTALYSYDANVLVNQDSKTLVAIKKNE</sequence>
<gene>
    <name evidence="5" type="ORF">BUALT_Bualt03G0086400</name>
</gene>
<dbReference type="EMBL" id="WHWC01000003">
    <property type="protein sequence ID" value="KAG8385834.1"/>
    <property type="molecule type" value="Genomic_DNA"/>
</dbReference>
<keyword evidence="2" id="KW-0789">Thiol protease inhibitor</keyword>
<dbReference type="Pfam" id="PF16845">
    <property type="entry name" value="SQAPI"/>
    <property type="match status" value="1"/>
</dbReference>
<evidence type="ECO:0000313" key="6">
    <source>
        <dbReference type="Proteomes" id="UP000826271"/>
    </source>
</evidence>
<dbReference type="CDD" id="cd00042">
    <property type="entry name" value="CY"/>
    <property type="match status" value="1"/>
</dbReference>
<feature type="domain" description="Cystatin" evidence="4">
    <location>
        <begin position="62"/>
        <end position="126"/>
    </location>
</feature>
<evidence type="ECO:0000256" key="3">
    <source>
        <dbReference type="SAM" id="SignalP"/>
    </source>
</evidence>
<accession>A0AAV6XZI1</accession>
<feature type="signal peptide" evidence="3">
    <location>
        <begin position="1"/>
        <end position="18"/>
    </location>
</feature>
<dbReference type="InterPro" id="IPR000010">
    <property type="entry name" value="Cystatin_dom"/>
</dbReference>
<organism evidence="5 6">
    <name type="scientific">Buddleja alternifolia</name>
    <dbReference type="NCBI Taxonomy" id="168488"/>
    <lineage>
        <taxon>Eukaryota</taxon>
        <taxon>Viridiplantae</taxon>
        <taxon>Streptophyta</taxon>
        <taxon>Embryophyta</taxon>
        <taxon>Tracheophyta</taxon>
        <taxon>Spermatophyta</taxon>
        <taxon>Magnoliopsida</taxon>
        <taxon>eudicotyledons</taxon>
        <taxon>Gunneridae</taxon>
        <taxon>Pentapetalae</taxon>
        <taxon>asterids</taxon>
        <taxon>lamiids</taxon>
        <taxon>Lamiales</taxon>
        <taxon>Scrophulariaceae</taxon>
        <taxon>Buddlejeae</taxon>
        <taxon>Buddleja</taxon>
    </lineage>
</organism>
<comment type="caution">
    <text evidence="5">The sequence shown here is derived from an EMBL/GenBank/DDBJ whole genome shotgun (WGS) entry which is preliminary data.</text>
</comment>
<dbReference type="PANTHER" id="PTHR47364:SF2">
    <property type="entry name" value="CYSTEINE PROTEINASE INHIBITOR 5"/>
    <property type="match status" value="1"/>
</dbReference>
<evidence type="ECO:0000313" key="5">
    <source>
        <dbReference type="EMBL" id="KAG8385834.1"/>
    </source>
</evidence>
<evidence type="ECO:0000256" key="1">
    <source>
        <dbReference type="ARBA" id="ARBA00022690"/>
    </source>
</evidence>
<keyword evidence="6" id="KW-1185">Reference proteome</keyword>
<dbReference type="Gene3D" id="3.10.450.10">
    <property type="match status" value="1"/>
</dbReference>
<feature type="chain" id="PRO_5043798414" description="Cystatin domain-containing protein" evidence="3">
    <location>
        <begin position="19"/>
        <end position="139"/>
    </location>
</feature>
<protein>
    <recommendedName>
        <fullName evidence="4">Cystatin domain-containing protein</fullName>
    </recommendedName>
</protein>
<name>A0AAV6XZI1_9LAMI</name>
<evidence type="ECO:0000259" key="4">
    <source>
        <dbReference type="Pfam" id="PF16845"/>
    </source>
</evidence>
<proteinExistence type="predicted"/>
<dbReference type="InterPro" id="IPR046350">
    <property type="entry name" value="Cystatin_sf"/>
</dbReference>
<keyword evidence="3" id="KW-0732">Signal</keyword>